<accession>A0A7D4SYG3</accession>
<dbReference type="GO" id="GO:0005524">
    <property type="term" value="F:ATP binding"/>
    <property type="evidence" value="ECO:0007669"/>
    <property type="project" value="UniProtKB-UniRule"/>
</dbReference>
<dbReference type="GO" id="GO:0009245">
    <property type="term" value="P:lipid A biosynthetic process"/>
    <property type="evidence" value="ECO:0007669"/>
    <property type="project" value="UniProtKB-UniRule"/>
</dbReference>
<evidence type="ECO:0000256" key="13">
    <source>
        <dbReference type="HAMAP-Rule" id="MF_00409"/>
    </source>
</evidence>
<evidence type="ECO:0000256" key="10">
    <source>
        <dbReference type="ARBA" id="ARBA00022840"/>
    </source>
</evidence>
<organism evidence="14 15">
    <name type="scientific">Thiomicrorhabdus xiamenensis</name>
    <dbReference type="NCBI Taxonomy" id="2739063"/>
    <lineage>
        <taxon>Bacteria</taxon>
        <taxon>Pseudomonadati</taxon>
        <taxon>Pseudomonadota</taxon>
        <taxon>Gammaproteobacteria</taxon>
        <taxon>Thiotrichales</taxon>
        <taxon>Piscirickettsiaceae</taxon>
        <taxon>Thiomicrorhabdus</taxon>
    </lineage>
</organism>
<evidence type="ECO:0000256" key="4">
    <source>
        <dbReference type="ARBA" id="ARBA00016436"/>
    </source>
</evidence>
<comment type="pathway">
    <text evidence="2 13">Glycolipid biosynthesis; lipid IV(A) biosynthesis; lipid IV(A) from (3R)-3-hydroxytetradecanoyl-[acyl-carrier-protein] and UDP-N-acetyl-alpha-D-glucosamine: step 6/6.</text>
</comment>
<dbReference type="EMBL" id="CP054020">
    <property type="protein sequence ID" value="QKI89024.1"/>
    <property type="molecule type" value="Genomic_DNA"/>
</dbReference>
<dbReference type="InterPro" id="IPR003758">
    <property type="entry name" value="LpxK"/>
</dbReference>
<keyword evidence="9 13" id="KW-0418">Kinase</keyword>
<evidence type="ECO:0000313" key="14">
    <source>
        <dbReference type="EMBL" id="QKI89024.1"/>
    </source>
</evidence>
<evidence type="ECO:0000256" key="9">
    <source>
        <dbReference type="ARBA" id="ARBA00022777"/>
    </source>
</evidence>
<evidence type="ECO:0000256" key="7">
    <source>
        <dbReference type="ARBA" id="ARBA00022679"/>
    </source>
</evidence>
<comment type="function">
    <text evidence="1 13">Transfers the gamma-phosphate of ATP to the 4'-position of a tetraacyldisaccharide 1-phosphate intermediate (termed DS-1-P) to form tetraacyldisaccharide 1,4'-bis-phosphate (lipid IVA).</text>
</comment>
<keyword evidence="11 13" id="KW-0443">Lipid metabolism</keyword>
<dbReference type="Proteomes" id="UP000504724">
    <property type="component" value="Chromosome"/>
</dbReference>
<dbReference type="HAMAP" id="MF_00409">
    <property type="entry name" value="LpxK"/>
    <property type="match status" value="1"/>
</dbReference>
<dbReference type="SUPFAM" id="SSF52540">
    <property type="entry name" value="P-loop containing nucleoside triphosphate hydrolases"/>
    <property type="match status" value="1"/>
</dbReference>
<evidence type="ECO:0000256" key="3">
    <source>
        <dbReference type="ARBA" id="ARBA00012071"/>
    </source>
</evidence>
<dbReference type="GO" id="GO:0009244">
    <property type="term" value="P:lipopolysaccharide core region biosynthetic process"/>
    <property type="evidence" value="ECO:0007669"/>
    <property type="project" value="TreeGrafter"/>
</dbReference>
<evidence type="ECO:0000256" key="1">
    <source>
        <dbReference type="ARBA" id="ARBA00002274"/>
    </source>
</evidence>
<evidence type="ECO:0000256" key="2">
    <source>
        <dbReference type="ARBA" id="ARBA00004870"/>
    </source>
</evidence>
<proteinExistence type="inferred from homology"/>
<dbReference type="PANTHER" id="PTHR42724">
    <property type="entry name" value="TETRAACYLDISACCHARIDE 4'-KINASE"/>
    <property type="match status" value="1"/>
</dbReference>
<dbReference type="Pfam" id="PF02606">
    <property type="entry name" value="LpxK"/>
    <property type="match status" value="1"/>
</dbReference>
<keyword evidence="7 13" id="KW-0808">Transferase</keyword>
<dbReference type="PANTHER" id="PTHR42724:SF1">
    <property type="entry name" value="TETRAACYLDISACCHARIDE 4'-KINASE, MITOCHONDRIAL-RELATED"/>
    <property type="match status" value="1"/>
</dbReference>
<name>A0A7D4SYG3_9GAMM</name>
<dbReference type="GO" id="GO:0005886">
    <property type="term" value="C:plasma membrane"/>
    <property type="evidence" value="ECO:0007669"/>
    <property type="project" value="TreeGrafter"/>
</dbReference>
<evidence type="ECO:0000256" key="8">
    <source>
        <dbReference type="ARBA" id="ARBA00022741"/>
    </source>
</evidence>
<dbReference type="AlphaFoldDB" id="A0A7D4SYG3"/>
<gene>
    <name evidence="13" type="primary">lpxK</name>
    <name evidence="14" type="ORF">HQN79_05270</name>
</gene>
<keyword evidence="6 13" id="KW-0441">Lipid A biosynthesis</keyword>
<keyword evidence="15" id="KW-1185">Reference proteome</keyword>
<dbReference type="KEGG" id="txa:HQN79_05270"/>
<keyword evidence="10 13" id="KW-0067">ATP-binding</keyword>
<comment type="catalytic activity">
    <reaction evidence="13">
        <text>a lipid A disaccharide + ATP = a lipid IVA + ADP + H(+)</text>
        <dbReference type="Rhea" id="RHEA:67840"/>
        <dbReference type="ChEBI" id="CHEBI:15378"/>
        <dbReference type="ChEBI" id="CHEBI:30616"/>
        <dbReference type="ChEBI" id="CHEBI:176343"/>
        <dbReference type="ChEBI" id="CHEBI:176425"/>
        <dbReference type="ChEBI" id="CHEBI:456216"/>
        <dbReference type="EC" id="2.7.1.130"/>
    </reaction>
</comment>
<reference evidence="14 15" key="1">
    <citation type="submission" date="2020-05" db="EMBL/GenBank/DDBJ databases">
        <title>Thiomicrorhabdus sediminis sp.nov. and Thiomicrorhabdus xiamenensis sp.nov., novel sulfur-oxidizing bacteria isolated from coastal sediment.</title>
        <authorList>
            <person name="Liu X."/>
        </authorList>
    </citation>
    <scope>NUCLEOTIDE SEQUENCE [LARGE SCALE GENOMIC DNA]</scope>
    <source>
        <strain evidence="14 15">G2</strain>
    </source>
</reference>
<keyword evidence="8 13" id="KW-0547">Nucleotide-binding</keyword>
<evidence type="ECO:0000256" key="5">
    <source>
        <dbReference type="ARBA" id="ARBA00022516"/>
    </source>
</evidence>
<keyword evidence="5 13" id="KW-0444">Lipid biosynthesis</keyword>
<dbReference type="InterPro" id="IPR027417">
    <property type="entry name" value="P-loop_NTPase"/>
</dbReference>
<evidence type="ECO:0000256" key="6">
    <source>
        <dbReference type="ARBA" id="ARBA00022556"/>
    </source>
</evidence>
<feature type="binding site" evidence="13">
    <location>
        <begin position="55"/>
        <end position="62"/>
    </location>
    <ligand>
        <name>ATP</name>
        <dbReference type="ChEBI" id="CHEBI:30616"/>
    </ligand>
</feature>
<evidence type="ECO:0000256" key="11">
    <source>
        <dbReference type="ARBA" id="ARBA00023098"/>
    </source>
</evidence>
<evidence type="ECO:0000313" key="15">
    <source>
        <dbReference type="Proteomes" id="UP000504724"/>
    </source>
</evidence>
<dbReference type="UniPathway" id="UPA00359">
    <property type="reaction ID" value="UER00482"/>
</dbReference>
<comment type="similarity">
    <text evidence="13">Belongs to the LpxK family.</text>
</comment>
<evidence type="ECO:0000256" key="12">
    <source>
        <dbReference type="ARBA" id="ARBA00029757"/>
    </source>
</evidence>
<dbReference type="RefSeq" id="WP_173284766.1">
    <property type="nucleotide sequence ID" value="NZ_CP054020.1"/>
</dbReference>
<protein>
    <recommendedName>
        <fullName evidence="4 13">Tetraacyldisaccharide 4'-kinase</fullName>
        <ecNumber evidence="3 13">2.7.1.130</ecNumber>
    </recommendedName>
    <alternativeName>
        <fullName evidence="12 13">Lipid A 4'-kinase</fullName>
    </alternativeName>
</protein>
<dbReference type="EC" id="2.7.1.130" evidence="3 13"/>
<dbReference type="NCBIfam" id="TIGR00682">
    <property type="entry name" value="lpxK"/>
    <property type="match status" value="1"/>
</dbReference>
<dbReference type="GO" id="GO:0009029">
    <property type="term" value="F:lipid-A 4'-kinase activity"/>
    <property type="evidence" value="ECO:0007669"/>
    <property type="project" value="UniProtKB-UniRule"/>
</dbReference>
<sequence length="337" mass="37740">MSWPNFWYKKNWLSGLLWPVSKLVCLEAERRLKKFNQTRQADAHGAKVIVVGNLVVGGSGKTPLIIWLTRALQQRGLKVGIVSRGYGGQSQTWPQAVTPESNPILVGDEPLLLAKQLQVPIAVGPKRDQAIALIEKEQACDVILSDDGLQHFGMQRDIELVVVDGERQFGNGWCLPAGPLREPLQRITAVDAVVINGDNQLKVKNSLQKKLPPRYGMQLKPTVLRNLLNDKVTLAVETFSGQEVNAIAGIGNPKRFFDTLEPYVAKQNRHPFKDHQAYNRDDLKGFDPQKPLIMTSKDAVKCLPIAQQLNAKNWWVLEVETQVDNELLTLILQKLQN</sequence>